<sequence>MFDESGFDWRKATLPLFVASVLLTITQILSVTWCSVNGDYYGYFLVGKVLHSCLGEMPGDWFFRYGAAILSGAGMLSLTYDGIRAFRNWSETRSINLSRTLFVISMITVTGELELLANTYNRQEQYEGIKSWLFDSWFYVFPVALFLLIVSALSISKKLELIFCLNKR</sequence>
<protein>
    <submittedName>
        <fullName evidence="2">Unannotated protein</fullName>
    </submittedName>
</protein>
<keyword evidence="1" id="KW-0472">Membrane</keyword>
<evidence type="ECO:0000256" key="1">
    <source>
        <dbReference type="SAM" id="Phobius"/>
    </source>
</evidence>
<reference evidence="2" key="1">
    <citation type="submission" date="2020-05" db="EMBL/GenBank/DDBJ databases">
        <authorList>
            <person name="Chiriac C."/>
            <person name="Salcher M."/>
            <person name="Ghai R."/>
            <person name="Kavagutti S V."/>
        </authorList>
    </citation>
    <scope>NUCLEOTIDE SEQUENCE</scope>
</reference>
<feature type="transmembrane region" description="Helical" evidence="1">
    <location>
        <begin position="137"/>
        <end position="155"/>
    </location>
</feature>
<dbReference type="EMBL" id="CAEZUR010000076">
    <property type="protein sequence ID" value="CAB4612575.1"/>
    <property type="molecule type" value="Genomic_DNA"/>
</dbReference>
<dbReference type="AlphaFoldDB" id="A0A6J6HML6"/>
<accession>A0A6J6HML6</accession>
<feature type="transmembrane region" description="Helical" evidence="1">
    <location>
        <begin position="100"/>
        <end position="117"/>
    </location>
</feature>
<gene>
    <name evidence="2" type="ORF">UFOPK1843_00928</name>
</gene>
<feature type="transmembrane region" description="Helical" evidence="1">
    <location>
        <begin position="62"/>
        <end position="80"/>
    </location>
</feature>
<evidence type="ECO:0000313" key="2">
    <source>
        <dbReference type="EMBL" id="CAB4612575.1"/>
    </source>
</evidence>
<proteinExistence type="predicted"/>
<keyword evidence="1" id="KW-0812">Transmembrane</keyword>
<organism evidence="2">
    <name type="scientific">freshwater metagenome</name>
    <dbReference type="NCBI Taxonomy" id="449393"/>
    <lineage>
        <taxon>unclassified sequences</taxon>
        <taxon>metagenomes</taxon>
        <taxon>ecological metagenomes</taxon>
    </lineage>
</organism>
<feature type="transmembrane region" description="Helical" evidence="1">
    <location>
        <begin position="12"/>
        <end position="33"/>
    </location>
</feature>
<keyword evidence="1" id="KW-1133">Transmembrane helix</keyword>
<name>A0A6J6HML6_9ZZZZ</name>